<evidence type="ECO:0000256" key="1">
    <source>
        <dbReference type="SAM" id="MobiDB-lite"/>
    </source>
</evidence>
<accession>A0A9P8VSS4</accession>
<dbReference type="InterPro" id="IPR046797">
    <property type="entry name" value="PDDEXK_12"/>
</dbReference>
<feature type="region of interest" description="Disordered" evidence="1">
    <location>
        <begin position="72"/>
        <end position="136"/>
    </location>
</feature>
<dbReference type="OrthoDB" id="4161186at2759"/>
<proteinExistence type="predicted"/>
<feature type="region of interest" description="Disordered" evidence="1">
    <location>
        <begin position="23"/>
        <end position="48"/>
    </location>
</feature>
<reference evidence="3 4" key="1">
    <citation type="journal article" date="2021" name="Nat. Commun.">
        <title>Genetic determinants of endophytism in the Arabidopsis root mycobiome.</title>
        <authorList>
            <person name="Mesny F."/>
            <person name="Miyauchi S."/>
            <person name="Thiergart T."/>
            <person name="Pickel B."/>
            <person name="Atanasova L."/>
            <person name="Karlsson M."/>
            <person name="Huettel B."/>
            <person name="Barry K.W."/>
            <person name="Haridas S."/>
            <person name="Chen C."/>
            <person name="Bauer D."/>
            <person name="Andreopoulos W."/>
            <person name="Pangilinan J."/>
            <person name="LaButti K."/>
            <person name="Riley R."/>
            <person name="Lipzen A."/>
            <person name="Clum A."/>
            <person name="Drula E."/>
            <person name="Henrissat B."/>
            <person name="Kohler A."/>
            <person name="Grigoriev I.V."/>
            <person name="Martin F.M."/>
            <person name="Hacquard S."/>
        </authorList>
    </citation>
    <scope>NUCLEOTIDE SEQUENCE [LARGE SCALE GENOMIC DNA]</scope>
    <source>
        <strain evidence="3 4">MPI-CAGE-CH-0241</strain>
    </source>
</reference>
<dbReference type="Proteomes" id="UP000777438">
    <property type="component" value="Unassembled WGS sequence"/>
</dbReference>
<comment type="caution">
    <text evidence="3">The sequence shown here is derived from an EMBL/GenBank/DDBJ whole genome shotgun (WGS) entry which is preliminary data.</text>
</comment>
<evidence type="ECO:0000313" key="3">
    <source>
        <dbReference type="EMBL" id="KAH6870893.1"/>
    </source>
</evidence>
<dbReference type="EMBL" id="JAGPYM010000063">
    <property type="protein sequence ID" value="KAH6870893.1"/>
    <property type="molecule type" value="Genomic_DNA"/>
</dbReference>
<feature type="compositionally biased region" description="Low complexity" evidence="1">
    <location>
        <begin position="102"/>
        <end position="128"/>
    </location>
</feature>
<feature type="domain" description="PD-(D/E)XK nuclease-like" evidence="2">
    <location>
        <begin position="207"/>
        <end position="445"/>
    </location>
</feature>
<gene>
    <name evidence="3" type="ORF">B0T10DRAFT_593024</name>
</gene>
<dbReference type="Pfam" id="PF20516">
    <property type="entry name" value="PDDEXK_12"/>
    <property type="match status" value="1"/>
</dbReference>
<organism evidence="3 4">
    <name type="scientific">Thelonectria olida</name>
    <dbReference type="NCBI Taxonomy" id="1576542"/>
    <lineage>
        <taxon>Eukaryota</taxon>
        <taxon>Fungi</taxon>
        <taxon>Dikarya</taxon>
        <taxon>Ascomycota</taxon>
        <taxon>Pezizomycotina</taxon>
        <taxon>Sordariomycetes</taxon>
        <taxon>Hypocreomycetidae</taxon>
        <taxon>Hypocreales</taxon>
        <taxon>Nectriaceae</taxon>
        <taxon>Thelonectria</taxon>
    </lineage>
</organism>
<keyword evidence="4" id="KW-1185">Reference proteome</keyword>
<name>A0A9P8VSS4_9HYPO</name>
<evidence type="ECO:0000313" key="4">
    <source>
        <dbReference type="Proteomes" id="UP000777438"/>
    </source>
</evidence>
<sequence>MPQPLQEFIENWLEQVLVPPQLPSSAVSLSSGDDGRSTKRRKINHLISPSQSSIGSYCKKIRENIAHDSIILVDPETPETPGKRRLTHQTLGDDETPRPKKSASSSSILRSAPSMSSQSNSQTSGRTSPTKSFPVVGLNNHRLDSVTMDPNHKDMPSGLAELVMDMGDFAYGKEIIPRCLEDEILKRTKSDLSLRRLGDNAYYPSDETASSPMDIASAMSLMLTARKLVKRAGQCHHLQYDETGWNNLVHTPLLDAVLNDQDPLKSQLVDFSPWCVLTFISMTASITSRFHYFPIPPTKVDYVLYIDAESENSAACDAITKLEETEGSVNHTTFRPLGQYPISLSIETKRHGGDVRKADVQLAAWQAAQWAFLESQAGDGLGELAFLPGIIVQGHEWKFVATTWSNGKTTLWSSHQFGTTMTSVGVFQIMAGIRRLRRWSTDVFWPWYKKNVLRLDLALSPSEQDALPDQLPVVIR</sequence>
<evidence type="ECO:0000259" key="2">
    <source>
        <dbReference type="Pfam" id="PF20516"/>
    </source>
</evidence>
<protein>
    <recommendedName>
        <fullName evidence="2">PD-(D/E)XK nuclease-like domain-containing protein</fullName>
    </recommendedName>
</protein>
<dbReference type="AlphaFoldDB" id="A0A9P8VSS4"/>